<dbReference type="PROSITE" id="PS50005">
    <property type="entry name" value="TPR"/>
    <property type="match status" value="1"/>
</dbReference>
<dbReference type="InterPro" id="IPR013105">
    <property type="entry name" value="TPR_2"/>
</dbReference>
<evidence type="ECO:0000256" key="3">
    <source>
        <dbReference type="PROSITE-ProRule" id="PRU00339"/>
    </source>
</evidence>
<dbReference type="Proteomes" id="UP000001449">
    <property type="component" value="Chromosome 3"/>
</dbReference>
<dbReference type="InterPro" id="IPR019734">
    <property type="entry name" value="TPR_rpt"/>
</dbReference>
<dbReference type="InParanoid" id="B8BXJ6"/>
<dbReference type="InterPro" id="IPR013216">
    <property type="entry name" value="Methyltransf_11"/>
</dbReference>
<dbReference type="KEGG" id="tps:THAPSDRAFT_3354"/>
<dbReference type="PROSITE" id="PS50293">
    <property type="entry name" value="TPR_REGION"/>
    <property type="match status" value="1"/>
</dbReference>
<evidence type="ECO:0000313" key="6">
    <source>
        <dbReference type="Proteomes" id="UP000001449"/>
    </source>
</evidence>
<evidence type="ECO:0000256" key="1">
    <source>
        <dbReference type="ARBA" id="ARBA00022737"/>
    </source>
</evidence>
<proteinExistence type="predicted"/>
<keyword evidence="6" id="KW-1185">Reference proteome</keyword>
<evidence type="ECO:0000313" key="5">
    <source>
        <dbReference type="EMBL" id="EED94221.1"/>
    </source>
</evidence>
<dbReference type="InterPro" id="IPR011990">
    <property type="entry name" value="TPR-like_helical_dom_sf"/>
</dbReference>
<dbReference type="GeneID" id="7441713"/>
<dbReference type="SUPFAM" id="SSF48452">
    <property type="entry name" value="TPR-like"/>
    <property type="match status" value="1"/>
</dbReference>
<reference evidence="5 6" key="2">
    <citation type="journal article" date="2008" name="Nature">
        <title>The Phaeodactylum genome reveals the evolutionary history of diatom genomes.</title>
        <authorList>
            <person name="Bowler C."/>
            <person name="Allen A.E."/>
            <person name="Badger J.H."/>
            <person name="Grimwood J."/>
            <person name="Jabbari K."/>
            <person name="Kuo A."/>
            <person name="Maheswari U."/>
            <person name="Martens C."/>
            <person name="Maumus F."/>
            <person name="Otillar R.P."/>
            <person name="Rayko E."/>
            <person name="Salamov A."/>
            <person name="Vandepoele K."/>
            <person name="Beszteri B."/>
            <person name="Gruber A."/>
            <person name="Heijde M."/>
            <person name="Katinka M."/>
            <person name="Mock T."/>
            <person name="Valentin K."/>
            <person name="Verret F."/>
            <person name="Berges J.A."/>
            <person name="Brownlee C."/>
            <person name="Cadoret J.P."/>
            <person name="Chiovitti A."/>
            <person name="Choi C.J."/>
            <person name="Coesel S."/>
            <person name="De Martino A."/>
            <person name="Detter J.C."/>
            <person name="Durkin C."/>
            <person name="Falciatore A."/>
            <person name="Fournet J."/>
            <person name="Haruta M."/>
            <person name="Huysman M.J."/>
            <person name="Jenkins B.D."/>
            <person name="Jiroutova K."/>
            <person name="Jorgensen R.E."/>
            <person name="Joubert Y."/>
            <person name="Kaplan A."/>
            <person name="Kroger N."/>
            <person name="Kroth P.G."/>
            <person name="La Roche J."/>
            <person name="Lindquist E."/>
            <person name="Lommer M."/>
            <person name="Martin-Jezequel V."/>
            <person name="Lopez P.J."/>
            <person name="Lucas S."/>
            <person name="Mangogna M."/>
            <person name="McGinnis K."/>
            <person name="Medlin L.K."/>
            <person name="Montsant A."/>
            <person name="Oudot-Le Secq M.P."/>
            <person name="Napoli C."/>
            <person name="Obornik M."/>
            <person name="Parker M.S."/>
            <person name="Petit J.L."/>
            <person name="Porcel B.M."/>
            <person name="Poulsen N."/>
            <person name="Robison M."/>
            <person name="Rychlewski L."/>
            <person name="Rynearson T.A."/>
            <person name="Schmutz J."/>
            <person name="Shapiro H."/>
            <person name="Siaut M."/>
            <person name="Stanley M."/>
            <person name="Sussman M.R."/>
            <person name="Taylor A.R."/>
            <person name="Vardi A."/>
            <person name="von Dassow P."/>
            <person name="Vyverman W."/>
            <person name="Willis A."/>
            <person name="Wyrwicz L.S."/>
            <person name="Rokhsar D.S."/>
            <person name="Weissenbach J."/>
            <person name="Armbrust E.V."/>
            <person name="Green B.R."/>
            <person name="Van de Peer Y."/>
            <person name="Grigoriev I.V."/>
        </authorList>
    </citation>
    <scope>NUCLEOTIDE SEQUENCE [LARGE SCALE GENOMIC DNA]</scope>
    <source>
        <strain evidence="5 6">CCMP1335</strain>
    </source>
</reference>
<dbReference type="RefSeq" id="XP_002288785.1">
    <property type="nucleotide sequence ID" value="XM_002288749.1"/>
</dbReference>
<reference evidence="5 6" key="1">
    <citation type="journal article" date="2004" name="Science">
        <title>The genome of the diatom Thalassiosira pseudonana: ecology, evolution, and metabolism.</title>
        <authorList>
            <person name="Armbrust E.V."/>
            <person name="Berges J.A."/>
            <person name="Bowler C."/>
            <person name="Green B.R."/>
            <person name="Martinez D."/>
            <person name="Putnam N.H."/>
            <person name="Zhou S."/>
            <person name="Allen A.E."/>
            <person name="Apt K.E."/>
            <person name="Bechner M."/>
            <person name="Brzezinski M.A."/>
            <person name="Chaal B.K."/>
            <person name="Chiovitti A."/>
            <person name="Davis A.K."/>
            <person name="Demarest M.S."/>
            <person name="Detter J.C."/>
            <person name="Glavina T."/>
            <person name="Goodstein D."/>
            <person name="Hadi M.Z."/>
            <person name="Hellsten U."/>
            <person name="Hildebrand M."/>
            <person name="Jenkins B.D."/>
            <person name="Jurka J."/>
            <person name="Kapitonov V.V."/>
            <person name="Kroger N."/>
            <person name="Lau W.W."/>
            <person name="Lane T.W."/>
            <person name="Larimer F.W."/>
            <person name="Lippmeier J.C."/>
            <person name="Lucas S."/>
            <person name="Medina M."/>
            <person name="Montsant A."/>
            <person name="Obornik M."/>
            <person name="Parker M.S."/>
            <person name="Palenik B."/>
            <person name="Pazour G.J."/>
            <person name="Richardson P.M."/>
            <person name="Rynearson T.A."/>
            <person name="Saito M.A."/>
            <person name="Schwartz D.C."/>
            <person name="Thamatrakoln K."/>
            <person name="Valentin K."/>
            <person name="Vardi A."/>
            <person name="Wilkerson F.P."/>
            <person name="Rokhsar D.S."/>
        </authorList>
    </citation>
    <scope>NUCLEOTIDE SEQUENCE [LARGE SCALE GENOMIC DNA]</scope>
    <source>
        <strain evidence="5 6">CCMP1335</strain>
    </source>
</reference>
<dbReference type="GO" id="GO:0008757">
    <property type="term" value="F:S-adenosylmethionine-dependent methyltransferase activity"/>
    <property type="evidence" value="ECO:0007669"/>
    <property type="project" value="InterPro"/>
</dbReference>
<accession>B8BXJ6</accession>
<dbReference type="HOGENOM" id="CLU_659719_0_0_1"/>
<dbReference type="InterPro" id="IPR029063">
    <property type="entry name" value="SAM-dependent_MTases_sf"/>
</dbReference>
<name>B8BXJ6_THAPS</name>
<keyword evidence="2 3" id="KW-0802">TPR repeat</keyword>
<sequence>MSVDDIEDASLVAVFEMVMPLLLSSVQTVDIGDDLLGRDIGRTTTSSADLQNILSKNGDEPNLEVAFYLCNVVSSKCPNEPTVDEYRGATLRKMKRTDLAYQSYQNAMAKSKRQYLDCKEGTDQNVSECIVLMNKFINASILVAASGREAGIDFDEQLAYLVEAESLILCIKLSSDVDELIREAFRDQLVDLYNNMGIVEKKRGRTVEARQFFRRAVELNPKDGHALVQLASTEDNSNEDDILSNVKELDPGYVSALFDGYSSRFETELVDVLQYKGHILVYEAIQLQVKVASSLRRIVDLGCGTGLLGELVANEMPWVEVYGVDLSQRMADISRERKTVNGTSIYKTVYNGDAGAYLSTFDKQSVDCIGASDVFIYIGEISTVLEESFKCLVNGGILAFTVENLDTLGGTSRQPQS</sequence>
<feature type="repeat" description="TPR" evidence="3">
    <location>
        <begin position="190"/>
        <end position="223"/>
    </location>
</feature>
<organism evidence="5 6">
    <name type="scientific">Thalassiosira pseudonana</name>
    <name type="common">Marine diatom</name>
    <name type="synonym">Cyclotella nana</name>
    <dbReference type="NCBI Taxonomy" id="35128"/>
    <lineage>
        <taxon>Eukaryota</taxon>
        <taxon>Sar</taxon>
        <taxon>Stramenopiles</taxon>
        <taxon>Ochrophyta</taxon>
        <taxon>Bacillariophyta</taxon>
        <taxon>Coscinodiscophyceae</taxon>
        <taxon>Thalassiosirophycidae</taxon>
        <taxon>Thalassiosirales</taxon>
        <taxon>Thalassiosiraceae</taxon>
        <taxon>Thalassiosira</taxon>
    </lineage>
</organism>
<dbReference type="STRING" id="35128.B8BXJ6"/>
<dbReference type="PANTHER" id="PTHR43591">
    <property type="entry name" value="METHYLTRANSFERASE"/>
    <property type="match status" value="1"/>
</dbReference>
<feature type="domain" description="Methyltransferase type 11" evidence="4">
    <location>
        <begin position="299"/>
        <end position="400"/>
    </location>
</feature>
<dbReference type="Pfam" id="PF08241">
    <property type="entry name" value="Methyltransf_11"/>
    <property type="match status" value="1"/>
</dbReference>
<dbReference type="CDD" id="cd02440">
    <property type="entry name" value="AdoMet_MTases"/>
    <property type="match status" value="1"/>
</dbReference>
<dbReference type="PaxDb" id="35128-Thaps3354"/>
<keyword evidence="1" id="KW-0677">Repeat</keyword>
<dbReference type="SMART" id="SM00028">
    <property type="entry name" value="TPR"/>
    <property type="match status" value="2"/>
</dbReference>
<protein>
    <recommendedName>
        <fullName evidence="4">Methyltransferase type 11 domain-containing protein</fullName>
    </recommendedName>
</protein>
<dbReference type="AlphaFoldDB" id="B8BXJ6"/>
<evidence type="ECO:0000259" key="4">
    <source>
        <dbReference type="Pfam" id="PF08241"/>
    </source>
</evidence>
<dbReference type="PANTHER" id="PTHR43591:SF110">
    <property type="entry name" value="RHODANESE DOMAIN-CONTAINING PROTEIN"/>
    <property type="match status" value="1"/>
</dbReference>
<dbReference type="Gene3D" id="3.40.50.150">
    <property type="entry name" value="Vaccinia Virus protein VP39"/>
    <property type="match status" value="1"/>
</dbReference>
<gene>
    <name evidence="5" type="ORF">THAPSDRAFT_3354</name>
</gene>
<evidence type="ECO:0000256" key="2">
    <source>
        <dbReference type="ARBA" id="ARBA00022803"/>
    </source>
</evidence>
<dbReference type="Gene3D" id="1.25.40.10">
    <property type="entry name" value="Tetratricopeptide repeat domain"/>
    <property type="match status" value="1"/>
</dbReference>
<dbReference type="EMBL" id="CM000640">
    <property type="protein sequence ID" value="EED94221.1"/>
    <property type="molecule type" value="Genomic_DNA"/>
</dbReference>
<dbReference type="Pfam" id="PF07719">
    <property type="entry name" value="TPR_2"/>
    <property type="match status" value="1"/>
</dbReference>
<dbReference type="SUPFAM" id="SSF53335">
    <property type="entry name" value="S-adenosyl-L-methionine-dependent methyltransferases"/>
    <property type="match status" value="1"/>
</dbReference>